<dbReference type="PANTHER" id="PTHR10380">
    <property type="entry name" value="CUTICLE PROTEIN"/>
    <property type="match status" value="1"/>
</dbReference>
<keyword evidence="1 2" id="KW-0193">Cuticle</keyword>
<feature type="signal peptide" evidence="3">
    <location>
        <begin position="1"/>
        <end position="16"/>
    </location>
</feature>
<dbReference type="Pfam" id="PF00379">
    <property type="entry name" value="Chitin_bind_4"/>
    <property type="match status" value="1"/>
</dbReference>
<proteinExistence type="predicted"/>
<dbReference type="PhylomeDB" id="B4J8H9"/>
<evidence type="ECO:0000256" key="3">
    <source>
        <dbReference type="SAM" id="SignalP"/>
    </source>
</evidence>
<dbReference type="EMBL" id="CH916367">
    <property type="protein sequence ID" value="EDW02338.1"/>
    <property type="molecule type" value="Genomic_DNA"/>
</dbReference>
<keyword evidence="5" id="KW-1185">Reference proteome</keyword>
<evidence type="ECO:0000256" key="2">
    <source>
        <dbReference type="PROSITE-ProRule" id="PRU00497"/>
    </source>
</evidence>
<gene>
    <name evidence="4" type="primary">Dgri\GH21938</name>
    <name evidence="4" type="ORF">Dgri_GH21938</name>
</gene>
<accession>B4J8H9</accession>
<feature type="chain" id="PRO_5002808348" evidence="3">
    <location>
        <begin position="17"/>
        <end position="121"/>
    </location>
</feature>
<dbReference type="OrthoDB" id="6372059at2759"/>
<dbReference type="PANTHER" id="PTHR10380:SF241">
    <property type="entry name" value="CUTICULAR PROTEIN 47EG-RELATED"/>
    <property type="match status" value="1"/>
</dbReference>
<dbReference type="KEGG" id="dgr:6560114"/>
<evidence type="ECO:0000313" key="4">
    <source>
        <dbReference type="EMBL" id="EDW02338.1"/>
    </source>
</evidence>
<dbReference type="STRING" id="7222.B4J8H9"/>
<organism evidence="5">
    <name type="scientific">Drosophila grimshawi</name>
    <name type="common">Hawaiian fruit fly</name>
    <name type="synonym">Idiomyia grimshawi</name>
    <dbReference type="NCBI Taxonomy" id="7222"/>
    <lineage>
        <taxon>Eukaryota</taxon>
        <taxon>Metazoa</taxon>
        <taxon>Ecdysozoa</taxon>
        <taxon>Arthropoda</taxon>
        <taxon>Hexapoda</taxon>
        <taxon>Insecta</taxon>
        <taxon>Pterygota</taxon>
        <taxon>Neoptera</taxon>
        <taxon>Endopterygota</taxon>
        <taxon>Diptera</taxon>
        <taxon>Brachycera</taxon>
        <taxon>Muscomorpha</taxon>
        <taxon>Ephydroidea</taxon>
        <taxon>Drosophilidae</taxon>
        <taxon>Drosophila</taxon>
        <taxon>Hawaiian Drosophila</taxon>
    </lineage>
</organism>
<dbReference type="OMA" id="QAWKSPE"/>
<dbReference type="eggNOG" id="ENOG502T7XA">
    <property type="taxonomic scope" value="Eukaryota"/>
</dbReference>
<sequence length="121" mass="13490">MKLIIALSCLLVVAFANEDPNVLKNDAEVNVDSFKYSYEFDNSIKADQQGELKGADIWYVTGQNSHTSPEGEQVSIQYQADENGYQVLGANPPLPTSPPIPEAIQRALDYIRDHPSQEDRH</sequence>
<dbReference type="GO" id="GO:0062129">
    <property type="term" value="C:chitin-based extracellular matrix"/>
    <property type="evidence" value="ECO:0007669"/>
    <property type="project" value="TreeGrafter"/>
</dbReference>
<dbReference type="PROSITE" id="PS00233">
    <property type="entry name" value="CHIT_BIND_RR_1"/>
    <property type="match status" value="1"/>
</dbReference>
<dbReference type="InterPro" id="IPR050468">
    <property type="entry name" value="Cuticle_Struct_Prot"/>
</dbReference>
<keyword evidence="3" id="KW-0732">Signal</keyword>
<dbReference type="AlphaFoldDB" id="B4J8H9"/>
<dbReference type="FunCoup" id="B4J8H9">
    <property type="interactions" value="58"/>
</dbReference>
<reference evidence="4 5" key="1">
    <citation type="journal article" date="2007" name="Nature">
        <title>Evolution of genes and genomes on the Drosophila phylogeny.</title>
        <authorList>
            <consortium name="Drosophila 12 Genomes Consortium"/>
            <person name="Clark A.G."/>
            <person name="Eisen M.B."/>
            <person name="Smith D.R."/>
            <person name="Bergman C.M."/>
            <person name="Oliver B."/>
            <person name="Markow T.A."/>
            <person name="Kaufman T.C."/>
            <person name="Kellis M."/>
            <person name="Gelbart W."/>
            <person name="Iyer V.N."/>
            <person name="Pollard D.A."/>
            <person name="Sackton T.B."/>
            <person name="Larracuente A.M."/>
            <person name="Singh N.D."/>
            <person name="Abad J.P."/>
            <person name="Abt D.N."/>
            <person name="Adryan B."/>
            <person name="Aguade M."/>
            <person name="Akashi H."/>
            <person name="Anderson W.W."/>
            <person name="Aquadro C.F."/>
            <person name="Ardell D.H."/>
            <person name="Arguello R."/>
            <person name="Artieri C.G."/>
            <person name="Barbash D.A."/>
            <person name="Barker D."/>
            <person name="Barsanti P."/>
            <person name="Batterham P."/>
            <person name="Batzoglou S."/>
            <person name="Begun D."/>
            <person name="Bhutkar A."/>
            <person name="Blanco E."/>
            <person name="Bosak S.A."/>
            <person name="Bradley R.K."/>
            <person name="Brand A.D."/>
            <person name="Brent M.R."/>
            <person name="Brooks A.N."/>
            <person name="Brown R.H."/>
            <person name="Butlin R.K."/>
            <person name="Caggese C."/>
            <person name="Calvi B.R."/>
            <person name="Bernardo de Carvalho A."/>
            <person name="Caspi A."/>
            <person name="Castrezana S."/>
            <person name="Celniker S.E."/>
            <person name="Chang J.L."/>
            <person name="Chapple C."/>
            <person name="Chatterji S."/>
            <person name="Chinwalla A."/>
            <person name="Civetta A."/>
            <person name="Clifton S.W."/>
            <person name="Comeron J.M."/>
            <person name="Costello J.C."/>
            <person name="Coyne J.A."/>
            <person name="Daub J."/>
            <person name="David R.G."/>
            <person name="Delcher A.L."/>
            <person name="Delehaunty K."/>
            <person name="Do C.B."/>
            <person name="Ebling H."/>
            <person name="Edwards K."/>
            <person name="Eickbush T."/>
            <person name="Evans J.D."/>
            <person name="Filipski A."/>
            <person name="Findeiss S."/>
            <person name="Freyhult E."/>
            <person name="Fulton L."/>
            <person name="Fulton R."/>
            <person name="Garcia A.C."/>
            <person name="Gardiner A."/>
            <person name="Garfield D.A."/>
            <person name="Garvin B.E."/>
            <person name="Gibson G."/>
            <person name="Gilbert D."/>
            <person name="Gnerre S."/>
            <person name="Godfrey J."/>
            <person name="Good R."/>
            <person name="Gotea V."/>
            <person name="Gravely B."/>
            <person name="Greenberg A.J."/>
            <person name="Griffiths-Jones S."/>
            <person name="Gross S."/>
            <person name="Guigo R."/>
            <person name="Gustafson E.A."/>
            <person name="Haerty W."/>
            <person name="Hahn M.W."/>
            <person name="Halligan D.L."/>
            <person name="Halpern A.L."/>
            <person name="Halter G.M."/>
            <person name="Han M.V."/>
            <person name="Heger A."/>
            <person name="Hillier L."/>
            <person name="Hinrichs A.S."/>
            <person name="Holmes I."/>
            <person name="Hoskins R.A."/>
            <person name="Hubisz M.J."/>
            <person name="Hultmark D."/>
            <person name="Huntley M.A."/>
            <person name="Jaffe D.B."/>
            <person name="Jagadeeshan S."/>
            <person name="Jeck W.R."/>
            <person name="Johnson J."/>
            <person name="Jones C.D."/>
            <person name="Jordan W.C."/>
            <person name="Karpen G.H."/>
            <person name="Kataoka E."/>
            <person name="Keightley P.D."/>
            <person name="Kheradpour P."/>
            <person name="Kirkness E.F."/>
            <person name="Koerich L.B."/>
            <person name="Kristiansen K."/>
            <person name="Kudrna D."/>
            <person name="Kulathinal R.J."/>
            <person name="Kumar S."/>
            <person name="Kwok R."/>
            <person name="Lander E."/>
            <person name="Langley C.H."/>
            <person name="Lapoint R."/>
            <person name="Lazzaro B.P."/>
            <person name="Lee S.J."/>
            <person name="Levesque L."/>
            <person name="Li R."/>
            <person name="Lin C.F."/>
            <person name="Lin M.F."/>
            <person name="Lindblad-Toh K."/>
            <person name="Llopart A."/>
            <person name="Long M."/>
            <person name="Low L."/>
            <person name="Lozovsky E."/>
            <person name="Lu J."/>
            <person name="Luo M."/>
            <person name="Machado C.A."/>
            <person name="Makalowski W."/>
            <person name="Marzo M."/>
            <person name="Matsuda M."/>
            <person name="Matzkin L."/>
            <person name="McAllister B."/>
            <person name="McBride C.S."/>
            <person name="McKernan B."/>
            <person name="McKernan K."/>
            <person name="Mendez-Lago M."/>
            <person name="Minx P."/>
            <person name="Mollenhauer M.U."/>
            <person name="Montooth K."/>
            <person name="Mount S.M."/>
            <person name="Mu X."/>
            <person name="Myers E."/>
            <person name="Negre B."/>
            <person name="Newfeld S."/>
            <person name="Nielsen R."/>
            <person name="Noor M.A."/>
            <person name="O'Grady P."/>
            <person name="Pachter L."/>
            <person name="Papaceit M."/>
            <person name="Parisi M.J."/>
            <person name="Parisi M."/>
            <person name="Parts L."/>
            <person name="Pedersen J.S."/>
            <person name="Pesole G."/>
            <person name="Phillippy A.M."/>
            <person name="Ponting C.P."/>
            <person name="Pop M."/>
            <person name="Porcelli D."/>
            <person name="Powell J.R."/>
            <person name="Prohaska S."/>
            <person name="Pruitt K."/>
            <person name="Puig M."/>
            <person name="Quesneville H."/>
            <person name="Ram K.R."/>
            <person name="Rand D."/>
            <person name="Rasmussen M.D."/>
            <person name="Reed L.K."/>
            <person name="Reenan R."/>
            <person name="Reily A."/>
            <person name="Remington K.A."/>
            <person name="Rieger T.T."/>
            <person name="Ritchie M.G."/>
            <person name="Robin C."/>
            <person name="Rogers Y.H."/>
            <person name="Rohde C."/>
            <person name="Rozas J."/>
            <person name="Rubenfield M.J."/>
            <person name="Ruiz A."/>
            <person name="Russo S."/>
            <person name="Salzberg S.L."/>
            <person name="Sanchez-Gracia A."/>
            <person name="Saranga D.J."/>
            <person name="Sato H."/>
            <person name="Schaeffer S.W."/>
            <person name="Schatz M.C."/>
            <person name="Schlenke T."/>
            <person name="Schwartz R."/>
            <person name="Segarra C."/>
            <person name="Singh R.S."/>
            <person name="Sirot L."/>
            <person name="Sirota M."/>
            <person name="Sisneros N.B."/>
            <person name="Smith C.D."/>
            <person name="Smith T.F."/>
            <person name="Spieth J."/>
            <person name="Stage D.E."/>
            <person name="Stark A."/>
            <person name="Stephan W."/>
            <person name="Strausberg R.L."/>
            <person name="Strempel S."/>
            <person name="Sturgill D."/>
            <person name="Sutton G."/>
            <person name="Sutton G.G."/>
            <person name="Tao W."/>
            <person name="Teichmann S."/>
            <person name="Tobari Y.N."/>
            <person name="Tomimura Y."/>
            <person name="Tsolas J.M."/>
            <person name="Valente V.L."/>
            <person name="Venter E."/>
            <person name="Venter J.C."/>
            <person name="Vicario S."/>
            <person name="Vieira F.G."/>
            <person name="Vilella A.J."/>
            <person name="Villasante A."/>
            <person name="Walenz B."/>
            <person name="Wang J."/>
            <person name="Wasserman M."/>
            <person name="Watts T."/>
            <person name="Wilson D."/>
            <person name="Wilson R.K."/>
            <person name="Wing R.A."/>
            <person name="Wolfner M.F."/>
            <person name="Wong A."/>
            <person name="Wong G.K."/>
            <person name="Wu C.I."/>
            <person name="Wu G."/>
            <person name="Yamamoto D."/>
            <person name="Yang H.P."/>
            <person name="Yang S.P."/>
            <person name="Yorke J.A."/>
            <person name="Yoshida K."/>
            <person name="Zdobnov E."/>
            <person name="Zhang P."/>
            <person name="Zhang Y."/>
            <person name="Zimin A.V."/>
            <person name="Baldwin J."/>
            <person name="Abdouelleil A."/>
            <person name="Abdulkadir J."/>
            <person name="Abebe A."/>
            <person name="Abera B."/>
            <person name="Abreu J."/>
            <person name="Acer S.C."/>
            <person name="Aftuck L."/>
            <person name="Alexander A."/>
            <person name="An P."/>
            <person name="Anderson E."/>
            <person name="Anderson S."/>
            <person name="Arachi H."/>
            <person name="Azer M."/>
            <person name="Bachantsang P."/>
            <person name="Barry A."/>
            <person name="Bayul T."/>
            <person name="Berlin A."/>
            <person name="Bessette D."/>
            <person name="Bloom T."/>
            <person name="Blye J."/>
            <person name="Boguslavskiy L."/>
            <person name="Bonnet C."/>
            <person name="Boukhgalter B."/>
            <person name="Bourzgui I."/>
            <person name="Brown A."/>
            <person name="Cahill P."/>
            <person name="Channer S."/>
            <person name="Cheshatsang Y."/>
            <person name="Chuda L."/>
            <person name="Citroen M."/>
            <person name="Collymore A."/>
            <person name="Cooke P."/>
            <person name="Costello M."/>
            <person name="D'Aco K."/>
            <person name="Daza R."/>
            <person name="De Haan G."/>
            <person name="DeGray S."/>
            <person name="DeMaso C."/>
            <person name="Dhargay N."/>
            <person name="Dooley K."/>
            <person name="Dooley E."/>
            <person name="Doricent M."/>
            <person name="Dorje P."/>
            <person name="Dorjee K."/>
            <person name="Dupes A."/>
            <person name="Elong R."/>
            <person name="Falk J."/>
            <person name="Farina A."/>
            <person name="Faro S."/>
            <person name="Ferguson D."/>
            <person name="Fisher S."/>
            <person name="Foley C.D."/>
            <person name="Franke A."/>
            <person name="Friedrich D."/>
            <person name="Gadbois L."/>
            <person name="Gearin G."/>
            <person name="Gearin C.R."/>
            <person name="Giannoukos G."/>
            <person name="Goode T."/>
            <person name="Graham J."/>
            <person name="Grandbois E."/>
            <person name="Grewal S."/>
            <person name="Gyaltsen K."/>
            <person name="Hafez N."/>
            <person name="Hagos B."/>
            <person name="Hall J."/>
            <person name="Henson C."/>
            <person name="Hollinger A."/>
            <person name="Honan T."/>
            <person name="Huard M.D."/>
            <person name="Hughes L."/>
            <person name="Hurhula B."/>
            <person name="Husby M.E."/>
            <person name="Kamat A."/>
            <person name="Kanga B."/>
            <person name="Kashin S."/>
            <person name="Khazanovich D."/>
            <person name="Kisner P."/>
            <person name="Lance K."/>
            <person name="Lara M."/>
            <person name="Lee W."/>
            <person name="Lennon N."/>
            <person name="Letendre F."/>
            <person name="LeVine R."/>
            <person name="Lipovsky A."/>
            <person name="Liu X."/>
            <person name="Liu J."/>
            <person name="Liu S."/>
            <person name="Lokyitsang T."/>
            <person name="Lokyitsang Y."/>
            <person name="Lubonja R."/>
            <person name="Lui A."/>
            <person name="MacDonald P."/>
            <person name="Magnisalis V."/>
            <person name="Maru K."/>
            <person name="Matthews C."/>
            <person name="McCusker W."/>
            <person name="McDonough S."/>
            <person name="Mehta T."/>
            <person name="Meldrim J."/>
            <person name="Meneus L."/>
            <person name="Mihai O."/>
            <person name="Mihalev A."/>
            <person name="Mihova T."/>
            <person name="Mittelman R."/>
            <person name="Mlenga V."/>
            <person name="Montmayeur A."/>
            <person name="Mulrain L."/>
            <person name="Navidi A."/>
            <person name="Naylor J."/>
            <person name="Negash T."/>
            <person name="Nguyen T."/>
            <person name="Nguyen N."/>
            <person name="Nicol R."/>
            <person name="Norbu C."/>
            <person name="Norbu N."/>
            <person name="Novod N."/>
            <person name="O'Neill B."/>
            <person name="Osman S."/>
            <person name="Markiewicz E."/>
            <person name="Oyono O.L."/>
            <person name="Patti C."/>
            <person name="Phunkhang P."/>
            <person name="Pierre F."/>
            <person name="Priest M."/>
            <person name="Raghuraman S."/>
            <person name="Rege F."/>
            <person name="Reyes R."/>
            <person name="Rise C."/>
            <person name="Rogov P."/>
            <person name="Ross K."/>
            <person name="Ryan E."/>
            <person name="Settipalli S."/>
            <person name="Shea T."/>
            <person name="Sherpa N."/>
            <person name="Shi L."/>
            <person name="Shih D."/>
            <person name="Sparrow T."/>
            <person name="Spaulding J."/>
            <person name="Stalker J."/>
            <person name="Stange-Thomann N."/>
            <person name="Stavropoulos S."/>
            <person name="Stone C."/>
            <person name="Strader C."/>
            <person name="Tesfaye S."/>
            <person name="Thomson T."/>
            <person name="Thoulutsang Y."/>
            <person name="Thoulutsang D."/>
            <person name="Topham K."/>
            <person name="Topping I."/>
            <person name="Tsamla T."/>
            <person name="Vassiliev H."/>
            <person name="Vo A."/>
            <person name="Wangchuk T."/>
            <person name="Wangdi T."/>
            <person name="Weiand M."/>
            <person name="Wilkinson J."/>
            <person name="Wilson A."/>
            <person name="Yadav S."/>
            <person name="Young G."/>
            <person name="Yu Q."/>
            <person name="Zembek L."/>
            <person name="Zhong D."/>
            <person name="Zimmer A."/>
            <person name="Zwirko Z."/>
            <person name="Jaffe D.B."/>
            <person name="Alvarez P."/>
            <person name="Brockman W."/>
            <person name="Butler J."/>
            <person name="Chin C."/>
            <person name="Gnerre S."/>
            <person name="Grabherr M."/>
            <person name="Kleber M."/>
            <person name="Mauceli E."/>
            <person name="MacCallum I."/>
        </authorList>
    </citation>
    <scope>NUCLEOTIDE SEQUENCE [LARGE SCALE GENOMIC DNA]</scope>
    <source>
        <strain evidence="5">Tucson 15287-2541.00</strain>
    </source>
</reference>
<dbReference type="InParanoid" id="B4J8H9"/>
<name>B4J8H9_DROGR</name>
<dbReference type="Proteomes" id="UP000001070">
    <property type="component" value="Unassembled WGS sequence"/>
</dbReference>
<dbReference type="PROSITE" id="PS51155">
    <property type="entry name" value="CHIT_BIND_RR_2"/>
    <property type="match status" value="1"/>
</dbReference>
<evidence type="ECO:0000313" key="5">
    <source>
        <dbReference type="Proteomes" id="UP000001070"/>
    </source>
</evidence>
<dbReference type="GO" id="GO:0008010">
    <property type="term" value="F:structural constituent of chitin-based larval cuticle"/>
    <property type="evidence" value="ECO:0007669"/>
    <property type="project" value="TreeGrafter"/>
</dbReference>
<evidence type="ECO:0000256" key="1">
    <source>
        <dbReference type="ARBA" id="ARBA00022460"/>
    </source>
</evidence>
<dbReference type="InterPro" id="IPR000618">
    <property type="entry name" value="Insect_cuticle"/>
</dbReference>
<dbReference type="HOGENOM" id="CLU_065450_3_1_1"/>
<dbReference type="InterPro" id="IPR031311">
    <property type="entry name" value="CHIT_BIND_RR_consensus"/>
</dbReference>
<protein>
    <submittedName>
        <fullName evidence="4">GH21938</fullName>
    </submittedName>
</protein>